<keyword evidence="1 4" id="KW-0645">Protease</keyword>
<dbReference type="Proteomes" id="UP001224418">
    <property type="component" value="Unassembled WGS sequence"/>
</dbReference>
<feature type="chain" id="PRO_5044921672" description="Germination protease" evidence="4">
    <location>
        <begin position="9"/>
        <end position="325"/>
    </location>
</feature>
<dbReference type="PIRSF" id="PIRSF019549">
    <property type="entry name" value="Peptidase_A25"/>
    <property type="match status" value="1"/>
</dbReference>
<accession>A0ABU0JP84</accession>
<protein>
    <recommendedName>
        <fullName evidence="4">Germination protease</fullName>
        <ecNumber evidence="4">3.4.24.78</ecNumber>
    </recommendedName>
    <alternativeName>
        <fullName evidence="4">GPR endopeptidase</fullName>
    </alternativeName>
    <alternativeName>
        <fullName evidence="4">Germination proteinase</fullName>
    </alternativeName>
    <alternativeName>
        <fullName evidence="4">Spore protease</fullName>
    </alternativeName>
</protein>
<comment type="similarity">
    <text evidence="4">Belongs to the peptidase A25 family.</text>
</comment>
<organism evidence="5 6">
    <name type="scientific">Hathewaya limosa</name>
    <name type="common">Clostridium limosum</name>
    <dbReference type="NCBI Taxonomy" id="1536"/>
    <lineage>
        <taxon>Bacteria</taxon>
        <taxon>Bacillati</taxon>
        <taxon>Bacillota</taxon>
        <taxon>Clostridia</taxon>
        <taxon>Eubacteriales</taxon>
        <taxon>Clostridiaceae</taxon>
        <taxon>Hathewaya</taxon>
    </lineage>
</organism>
<evidence type="ECO:0000256" key="1">
    <source>
        <dbReference type="ARBA" id="ARBA00022670"/>
    </source>
</evidence>
<reference evidence="5 6" key="1">
    <citation type="submission" date="2023-07" db="EMBL/GenBank/DDBJ databases">
        <title>Genomic Encyclopedia of Type Strains, Phase IV (KMG-IV): sequencing the most valuable type-strain genomes for metagenomic binning, comparative biology and taxonomic classification.</title>
        <authorList>
            <person name="Goeker M."/>
        </authorList>
    </citation>
    <scope>NUCLEOTIDE SEQUENCE [LARGE SCALE GENOMIC DNA]</scope>
    <source>
        <strain evidence="5 6">DSM 1400</strain>
    </source>
</reference>
<keyword evidence="3 4" id="KW-0865">Zymogen</keyword>
<gene>
    <name evidence="4" type="primary">gpr</name>
    <name evidence="5" type="ORF">QOZ93_000625</name>
</gene>
<dbReference type="NCBIfam" id="TIGR01441">
    <property type="entry name" value="GPR"/>
    <property type="match status" value="1"/>
</dbReference>
<name>A0ABU0JP84_HATLI</name>
<feature type="propeptide" id="PRO_5044921673" evidence="4">
    <location>
        <begin position="1"/>
        <end position="8"/>
    </location>
</feature>
<comment type="function">
    <text evidence="4">Initiates the rapid degradation of small, acid-soluble proteins during spore germination.</text>
</comment>
<dbReference type="InterPro" id="IPR005080">
    <property type="entry name" value="Peptidase_A25"/>
</dbReference>
<comment type="catalytic activity">
    <reaction evidence="4">
        <text>Endopeptidase action with P4 Glu or Asp, P1 preferably Glu &gt; Asp, P1' hydrophobic and P2' Ala.</text>
        <dbReference type="EC" id="3.4.24.78"/>
    </reaction>
</comment>
<comment type="caution">
    <text evidence="5">The sequence shown here is derived from an EMBL/GenBank/DDBJ whole genome shotgun (WGS) entry which is preliminary data.</text>
</comment>
<dbReference type="GO" id="GO:0008233">
    <property type="term" value="F:peptidase activity"/>
    <property type="evidence" value="ECO:0007669"/>
    <property type="project" value="UniProtKB-KW"/>
</dbReference>
<proteinExistence type="inferred from homology"/>
<comment type="PTM">
    <text evidence="4">Autoproteolytically processed. The inactive tetrameric zymogen termed p46 autoprocesses to a smaller form termed p41, which is active only during spore germination.</text>
</comment>
<dbReference type="Gene3D" id="3.40.50.1450">
    <property type="entry name" value="HybD-like"/>
    <property type="match status" value="1"/>
</dbReference>
<dbReference type="SUPFAM" id="SSF53163">
    <property type="entry name" value="HybD-like"/>
    <property type="match status" value="1"/>
</dbReference>
<dbReference type="Pfam" id="PF03418">
    <property type="entry name" value="Peptidase_A25"/>
    <property type="match status" value="2"/>
</dbReference>
<evidence type="ECO:0000256" key="3">
    <source>
        <dbReference type="ARBA" id="ARBA00023145"/>
    </source>
</evidence>
<evidence type="ECO:0000313" key="5">
    <source>
        <dbReference type="EMBL" id="MDQ0478897.1"/>
    </source>
</evidence>
<dbReference type="EMBL" id="JAUSWN010000004">
    <property type="protein sequence ID" value="MDQ0478897.1"/>
    <property type="molecule type" value="Genomic_DNA"/>
</dbReference>
<dbReference type="GO" id="GO:0006508">
    <property type="term" value="P:proteolysis"/>
    <property type="evidence" value="ECO:0007669"/>
    <property type="project" value="UniProtKB-KW"/>
</dbReference>
<dbReference type="InterPro" id="IPR023430">
    <property type="entry name" value="Pept_HybD-like_dom_sf"/>
</dbReference>
<sequence length="325" mass="35455">MLKNIRTDLALETQEMYKEENKNYIPGTEVKEYKEGDINITDVKVIDERGEEIIGKPKGSYITIEIPEFVHYDTDSMENVSKVLAKTLSPLIKLEDSMTALVVGLGNWDVTPDAVGPKVVSKLMITRHLKELVPDSIDEGIRPVCGISPGVLGTTGMETSEIIKGVVEKVKPNLVICVDALASRRMQRVNKTIQISSTGISPGAGVGNKRTEISERTIGIPVIAVGIPTVVDAATLANDTIDIVIDQMTAEAKAGGKFFEMLGSIDREEKEKMIKEVLHPYVGDLMVTPKEVDMVIESVAKILANGINIALQPALDLDDINKYIN</sequence>
<dbReference type="EC" id="3.4.24.78" evidence="4"/>
<keyword evidence="6" id="KW-1185">Reference proteome</keyword>
<dbReference type="RefSeq" id="WP_111942942.1">
    <property type="nucleotide sequence ID" value="NZ_BAAACJ010000041.1"/>
</dbReference>
<evidence type="ECO:0000256" key="4">
    <source>
        <dbReference type="HAMAP-Rule" id="MF_00626"/>
    </source>
</evidence>
<dbReference type="HAMAP" id="MF_00626">
    <property type="entry name" value="Germination_prot"/>
    <property type="match status" value="1"/>
</dbReference>
<evidence type="ECO:0000256" key="2">
    <source>
        <dbReference type="ARBA" id="ARBA00022801"/>
    </source>
</evidence>
<keyword evidence="2 4" id="KW-0378">Hydrolase</keyword>
<comment type="subunit">
    <text evidence="4">Homotetramer.</text>
</comment>
<evidence type="ECO:0000313" key="6">
    <source>
        <dbReference type="Proteomes" id="UP001224418"/>
    </source>
</evidence>